<keyword evidence="2" id="KW-1185">Reference proteome</keyword>
<comment type="caution">
    <text evidence="1">The sequence shown here is derived from an EMBL/GenBank/DDBJ whole genome shotgun (WGS) entry which is preliminary data.</text>
</comment>
<dbReference type="AlphaFoldDB" id="A0AAE0Y7H5"/>
<organism evidence="1 2">
    <name type="scientific">Elysia crispata</name>
    <name type="common">lettuce slug</name>
    <dbReference type="NCBI Taxonomy" id="231223"/>
    <lineage>
        <taxon>Eukaryota</taxon>
        <taxon>Metazoa</taxon>
        <taxon>Spiralia</taxon>
        <taxon>Lophotrochozoa</taxon>
        <taxon>Mollusca</taxon>
        <taxon>Gastropoda</taxon>
        <taxon>Heterobranchia</taxon>
        <taxon>Euthyneura</taxon>
        <taxon>Panpulmonata</taxon>
        <taxon>Sacoglossa</taxon>
        <taxon>Placobranchoidea</taxon>
        <taxon>Plakobranchidae</taxon>
        <taxon>Elysia</taxon>
    </lineage>
</organism>
<dbReference type="EMBL" id="JAWDGP010006844">
    <property type="protein sequence ID" value="KAK3734655.1"/>
    <property type="molecule type" value="Genomic_DNA"/>
</dbReference>
<evidence type="ECO:0000313" key="2">
    <source>
        <dbReference type="Proteomes" id="UP001283361"/>
    </source>
</evidence>
<accession>A0AAE0Y7H5</accession>
<dbReference type="Proteomes" id="UP001283361">
    <property type="component" value="Unassembled WGS sequence"/>
</dbReference>
<reference evidence="1" key="1">
    <citation type="journal article" date="2023" name="G3 (Bethesda)">
        <title>A reference genome for the long-term kleptoplast-retaining sea slug Elysia crispata morphotype clarki.</title>
        <authorList>
            <person name="Eastman K.E."/>
            <person name="Pendleton A.L."/>
            <person name="Shaikh M.A."/>
            <person name="Suttiyut T."/>
            <person name="Ogas R."/>
            <person name="Tomko P."/>
            <person name="Gavelis G."/>
            <person name="Widhalm J.R."/>
            <person name="Wisecaver J.H."/>
        </authorList>
    </citation>
    <scope>NUCLEOTIDE SEQUENCE</scope>
    <source>
        <strain evidence="1">ECLA1</strain>
    </source>
</reference>
<proteinExistence type="predicted"/>
<sequence length="114" mass="12854">MLSPRDYAGGEDNFWCHVIRHKATPDLICYHPAIMLVAKITSGVTRGESFLFKVSGRCDLSHDPLQQGFTSLRERDLQPRSQFWYVGCEAVSRAQPGGGRWMGAGKRSINRKRS</sequence>
<name>A0AAE0Y7H5_9GAST</name>
<evidence type="ECO:0000313" key="1">
    <source>
        <dbReference type="EMBL" id="KAK3734655.1"/>
    </source>
</evidence>
<protein>
    <submittedName>
        <fullName evidence="1">Uncharacterized protein</fullName>
    </submittedName>
</protein>
<gene>
    <name evidence="1" type="ORF">RRG08_003562</name>
</gene>